<evidence type="ECO:0000313" key="3">
    <source>
        <dbReference type="Proteomes" id="UP000063965"/>
    </source>
</evidence>
<keyword evidence="1" id="KW-1133">Transmembrane helix</keyword>
<accession>A0ABM5UTM7</accession>
<name>A0ABM5UTM7_9COXI</name>
<keyword evidence="3" id="KW-1185">Reference proteome</keyword>
<dbReference type="EMBL" id="CP011126">
    <property type="protein sequence ID" value="AKQ33281.1"/>
    <property type="molecule type" value="Genomic_DNA"/>
</dbReference>
<gene>
    <name evidence="2" type="ORF">CleRT_02930</name>
</gene>
<keyword evidence="1" id="KW-0812">Transmembrane</keyword>
<feature type="transmembrane region" description="Helical" evidence="1">
    <location>
        <begin position="109"/>
        <end position="129"/>
    </location>
</feature>
<feature type="transmembrane region" description="Helical" evidence="1">
    <location>
        <begin position="30"/>
        <end position="52"/>
    </location>
</feature>
<proteinExistence type="predicted"/>
<feature type="transmembrane region" description="Helical" evidence="1">
    <location>
        <begin position="222"/>
        <end position="247"/>
    </location>
</feature>
<dbReference type="Proteomes" id="UP000063965">
    <property type="component" value="Chromosome"/>
</dbReference>
<evidence type="ECO:0000313" key="2">
    <source>
        <dbReference type="EMBL" id="AKQ33281.1"/>
    </source>
</evidence>
<organism evidence="2 3">
    <name type="scientific">Candidatus Coxiella mudrowiae</name>
    <dbReference type="NCBI Taxonomy" id="2054173"/>
    <lineage>
        <taxon>Bacteria</taxon>
        <taxon>Pseudomonadati</taxon>
        <taxon>Pseudomonadota</taxon>
        <taxon>Gammaproteobacteria</taxon>
        <taxon>Legionellales</taxon>
        <taxon>Coxiellaceae</taxon>
        <taxon>Coxiella</taxon>
    </lineage>
</organism>
<reference evidence="2 3" key="1">
    <citation type="journal article" date="2015" name="Genome Biol. Evol.">
        <title>Distinctive Genome Reduction Rates Revealed by Genomic Analyses of Two Coxiella-Like Endosymbionts in Ticks.</title>
        <authorList>
            <person name="Gottlieb Y."/>
            <person name="Lalzar I."/>
            <person name="Klasson L."/>
        </authorList>
    </citation>
    <scope>NUCLEOTIDE SEQUENCE [LARGE SCALE GENOMIC DNA]</scope>
    <source>
        <strain evidence="2 3">CRt</strain>
    </source>
</reference>
<evidence type="ECO:0000256" key="1">
    <source>
        <dbReference type="SAM" id="Phobius"/>
    </source>
</evidence>
<keyword evidence="1" id="KW-0472">Membrane</keyword>
<dbReference type="RefSeq" id="WP_048874931.1">
    <property type="nucleotide sequence ID" value="NZ_CP011126.1"/>
</dbReference>
<feature type="transmembrane region" description="Helical" evidence="1">
    <location>
        <begin position="64"/>
        <end position="88"/>
    </location>
</feature>
<feature type="transmembrane region" description="Helical" evidence="1">
    <location>
        <begin position="188"/>
        <end position="216"/>
    </location>
</feature>
<feature type="transmembrane region" description="Helical" evidence="1">
    <location>
        <begin position="141"/>
        <end position="168"/>
    </location>
</feature>
<protein>
    <submittedName>
        <fullName evidence="2">Membrane spanning protein</fullName>
    </submittedName>
</protein>
<sequence>MESLPGGKYFAIKDVLNETWRLVNGSKWPIWAIAILIGIASLTIQIIVIKIFQINPKTPLVHYSYLFMPILNSIVIAPFFSGVVMTAIKRARGEEINAGSGYQYFHKTFQVMIGMALITFFATILNYIFHLPVIADAAGRYAVWLYLLSGAASILVYVFTILVIPLIVDKNHTPWESLINSFQITKHFWFKVLFLVLIVYVFFVVATIPLIIGAMIHPYARLLGVAIFIFILVWLLPYVFLIQGVLYHKLVYQTGSKPEIRTTNL</sequence>